<dbReference type="SMART" id="SM00471">
    <property type="entry name" value="HDc"/>
    <property type="match status" value="1"/>
</dbReference>
<evidence type="ECO:0000259" key="1">
    <source>
        <dbReference type="SMART" id="SM00471"/>
    </source>
</evidence>
<dbReference type="SUPFAM" id="SSF109604">
    <property type="entry name" value="HD-domain/PDEase-like"/>
    <property type="match status" value="1"/>
</dbReference>
<dbReference type="Pfam" id="PF19276">
    <property type="entry name" value="HD_assoc_2"/>
    <property type="match status" value="1"/>
</dbReference>
<protein>
    <submittedName>
        <fullName evidence="2">HD domain protein</fullName>
    </submittedName>
</protein>
<proteinExistence type="predicted"/>
<evidence type="ECO:0000313" key="3">
    <source>
        <dbReference type="Proteomes" id="UP000316095"/>
    </source>
</evidence>
<dbReference type="Gene3D" id="1.10.3210.10">
    <property type="entry name" value="Hypothetical protein af1432"/>
    <property type="match status" value="1"/>
</dbReference>
<dbReference type="PANTHER" id="PTHR11373">
    <property type="entry name" value="DEOXYNUCLEOSIDE TRIPHOSPHATE TRIPHOSPHOHYDROLASE"/>
    <property type="match status" value="1"/>
</dbReference>
<evidence type="ECO:0000313" key="2">
    <source>
        <dbReference type="EMBL" id="TWT61256.1"/>
    </source>
</evidence>
<gene>
    <name evidence="2" type="ORF">Pan54_19910</name>
</gene>
<dbReference type="Proteomes" id="UP000316095">
    <property type="component" value="Unassembled WGS sequence"/>
</dbReference>
<reference evidence="2 3" key="1">
    <citation type="submission" date="2019-02" db="EMBL/GenBank/DDBJ databases">
        <title>Deep-cultivation of Planctomycetes and their phenomic and genomic characterization uncovers novel biology.</title>
        <authorList>
            <person name="Wiegand S."/>
            <person name="Jogler M."/>
            <person name="Boedeker C."/>
            <person name="Pinto D."/>
            <person name="Vollmers J."/>
            <person name="Rivas-Marin E."/>
            <person name="Kohn T."/>
            <person name="Peeters S.H."/>
            <person name="Heuer A."/>
            <person name="Rast P."/>
            <person name="Oberbeckmann S."/>
            <person name="Bunk B."/>
            <person name="Jeske O."/>
            <person name="Meyerdierks A."/>
            <person name="Storesund J.E."/>
            <person name="Kallscheuer N."/>
            <person name="Luecker S."/>
            <person name="Lage O.M."/>
            <person name="Pohl T."/>
            <person name="Merkel B.J."/>
            <person name="Hornburger P."/>
            <person name="Mueller R.-W."/>
            <person name="Bruemmer F."/>
            <person name="Labrenz M."/>
            <person name="Spormann A.M."/>
            <person name="Op Den Camp H."/>
            <person name="Overmann J."/>
            <person name="Amann R."/>
            <person name="Jetten M.S.M."/>
            <person name="Mascher T."/>
            <person name="Medema M.H."/>
            <person name="Devos D.P."/>
            <person name="Kaster A.-K."/>
            <person name="Ovreas L."/>
            <person name="Rohde M."/>
            <person name="Galperin M.Y."/>
            <person name="Jogler C."/>
        </authorList>
    </citation>
    <scope>NUCLEOTIDE SEQUENCE [LARGE SCALE GENOMIC DNA]</scope>
    <source>
        <strain evidence="2 3">Pan54</strain>
    </source>
</reference>
<sequence length="443" mass="50886">MSSDRSAWDLPEIAAYQSGRGIIRIPCEQDVPFTSRVRELVDTPEFQRLQHISQLGLVVRVYPGATHTRFEHALGVYHNAVRYLAHLSRNERFTSLCTQKDAELLLVAALLHDLGHWPFCHPIEDMALDSIPDHEEFAHQFLMGETELNRVLKSEWQIDPADVLDILVPRRKSSTRSLLRSILSGPIDIDKMDYLDRDSLHAGVPYGRNFDRNRLITSLTVNEAGDGLAITSKGKTAAELMVFARYVMFSEVYWHHAVRSATSMFARSFYELRDRLDLQAFFRQRESESIADMREAAKGSNCESLVEGLLGSKRALFKRVVEYSAVDDPEIYERLAHRPFEDLIPITQKLQQILQQEFHVSTNPHQILIDAPPPKREVQFKIDVLYTKDQKFRSLTSVSPVVEALAHRQFDDYVKKVRLFVAPELVDQLNEEIIEQAISRLSF</sequence>
<dbReference type="InterPro" id="IPR006674">
    <property type="entry name" value="HD_domain"/>
</dbReference>
<accession>A0A5C5XDR9</accession>
<feature type="domain" description="HD/PDEase" evidence="1">
    <location>
        <begin position="65"/>
        <end position="204"/>
    </location>
</feature>
<dbReference type="OrthoDB" id="9803619at2"/>
<dbReference type="PANTHER" id="PTHR11373:SF4">
    <property type="entry name" value="DEOXYNUCLEOSIDE TRIPHOSPHATE TRIPHOSPHOHYDROLASE SAMHD1"/>
    <property type="match status" value="1"/>
</dbReference>
<organism evidence="2 3">
    <name type="scientific">Rubinisphaera italica</name>
    <dbReference type="NCBI Taxonomy" id="2527969"/>
    <lineage>
        <taxon>Bacteria</taxon>
        <taxon>Pseudomonadati</taxon>
        <taxon>Planctomycetota</taxon>
        <taxon>Planctomycetia</taxon>
        <taxon>Planctomycetales</taxon>
        <taxon>Planctomycetaceae</taxon>
        <taxon>Rubinisphaera</taxon>
    </lineage>
</organism>
<keyword evidence="3" id="KW-1185">Reference proteome</keyword>
<dbReference type="Pfam" id="PF01966">
    <property type="entry name" value="HD"/>
    <property type="match status" value="1"/>
</dbReference>
<dbReference type="InterPro" id="IPR003607">
    <property type="entry name" value="HD/PDEase_dom"/>
</dbReference>
<dbReference type="RefSeq" id="WP_146503273.1">
    <property type="nucleotide sequence ID" value="NZ_SJPG01000001.1"/>
</dbReference>
<dbReference type="GO" id="GO:0008832">
    <property type="term" value="F:dGTPase activity"/>
    <property type="evidence" value="ECO:0007669"/>
    <property type="project" value="TreeGrafter"/>
</dbReference>
<comment type="caution">
    <text evidence="2">The sequence shown here is derived from an EMBL/GenBank/DDBJ whole genome shotgun (WGS) entry which is preliminary data.</text>
</comment>
<dbReference type="GO" id="GO:0006203">
    <property type="term" value="P:dGTP catabolic process"/>
    <property type="evidence" value="ECO:0007669"/>
    <property type="project" value="TreeGrafter"/>
</dbReference>
<name>A0A5C5XDR9_9PLAN</name>
<dbReference type="InterPro" id="IPR045509">
    <property type="entry name" value="HD_assoc_2"/>
</dbReference>
<dbReference type="EMBL" id="SJPG01000001">
    <property type="protein sequence ID" value="TWT61256.1"/>
    <property type="molecule type" value="Genomic_DNA"/>
</dbReference>
<dbReference type="InterPro" id="IPR050135">
    <property type="entry name" value="dGTPase-like"/>
</dbReference>
<dbReference type="AlphaFoldDB" id="A0A5C5XDR9"/>